<dbReference type="GeneID" id="66457726"/>
<evidence type="ECO:0000313" key="2">
    <source>
        <dbReference type="EMBL" id="KGC09796.1"/>
    </source>
</evidence>
<evidence type="ECO:0000313" key="3">
    <source>
        <dbReference type="EMBL" id="PEH40284.1"/>
    </source>
</evidence>
<dbReference type="EMBL" id="PDDY01000004">
    <property type="protein sequence ID" value="PEH40284.1"/>
    <property type="molecule type" value="Genomic_DNA"/>
</dbReference>
<dbReference type="Proteomes" id="UP000220629">
    <property type="component" value="Unassembled WGS sequence"/>
</dbReference>
<dbReference type="OMA" id="WEPGHWE"/>
<evidence type="ECO:0000313" key="4">
    <source>
        <dbReference type="EMBL" id="UWX71888.1"/>
    </source>
</evidence>
<evidence type="ECO:0000256" key="1">
    <source>
        <dbReference type="SAM" id="SignalP"/>
    </source>
</evidence>
<dbReference type="RefSeq" id="WP_013697958.1">
    <property type="nucleotide sequence ID" value="NZ_CADEPO010000033.1"/>
</dbReference>
<evidence type="ECO:0000313" key="6">
    <source>
        <dbReference type="Proteomes" id="UP000220629"/>
    </source>
</evidence>
<accession>A0A095VZ22</accession>
<reference evidence="3" key="2">
    <citation type="submission" date="2017-09" db="EMBL/GenBank/DDBJ databases">
        <title>FDA dAtabase for Regulatory Grade micrObial Sequences (FDA-ARGOS): Supporting development and validation of Infectious Disease Dx tests.</title>
        <authorList>
            <person name="Minogue T."/>
            <person name="Wolcott M."/>
            <person name="Wasieloski L."/>
            <person name="Aguilar W."/>
            <person name="Moore D."/>
            <person name="Tallon L.J."/>
            <person name="Sadzewicz L."/>
            <person name="Ott S."/>
            <person name="Zhao X."/>
            <person name="Nagaraj S."/>
            <person name="Vavikolanu K."/>
            <person name="Aluvathingal J."/>
            <person name="Nadendla S."/>
            <person name="Sichtig H."/>
        </authorList>
    </citation>
    <scope>NUCLEOTIDE SEQUENCE</scope>
    <source>
        <strain evidence="3">FDAARGOS_390</strain>
    </source>
</reference>
<reference evidence="2 5" key="1">
    <citation type="submission" date="2014-04" db="EMBL/GenBank/DDBJ databases">
        <authorList>
            <person name="Bishop-Lilly K.A."/>
            <person name="Broomall S.M."/>
            <person name="Chain P.S."/>
            <person name="Chertkov O."/>
            <person name="Coyne S.R."/>
            <person name="Daligault H.E."/>
            <person name="Davenport K.W."/>
            <person name="Erkkila T."/>
            <person name="Frey K.G."/>
            <person name="Gibbons H.S."/>
            <person name="Gu W."/>
            <person name="Jaissle J."/>
            <person name="Johnson S.L."/>
            <person name="Koroleva G.I."/>
            <person name="Ladner J.T."/>
            <person name="Lo C.-C."/>
            <person name="Minogue T.D."/>
            <person name="Munk C."/>
            <person name="Palacios G.F."/>
            <person name="Redden C.L."/>
            <person name="Rosenzweig C.N."/>
            <person name="Scholz M.B."/>
            <person name="Teshima H."/>
            <person name="Xu Y."/>
        </authorList>
    </citation>
    <scope>NUCLEOTIDE SEQUENCE [LARGE SCALE GENOMIC DNA]</scope>
    <source>
        <strain evidence="2">Gladioli</strain>
        <strain evidence="5">gladioli</strain>
    </source>
</reference>
<evidence type="ECO:0000313" key="5">
    <source>
        <dbReference type="Proteomes" id="UP000029590"/>
    </source>
</evidence>
<dbReference type="AlphaFoldDB" id="A0A095VZ22"/>
<reference evidence="4" key="4">
    <citation type="submission" date="2022-09" db="EMBL/GenBank/DDBJ databases">
        <title>Genomic of Burkholderia gladioli.</title>
        <authorList>
            <person name="Wu H."/>
        </authorList>
    </citation>
    <scope>NUCLEOTIDE SEQUENCE</scope>
    <source>
        <strain evidence="4">ZN-S4</strain>
    </source>
</reference>
<reference evidence="6" key="3">
    <citation type="submission" date="2017-09" db="EMBL/GenBank/DDBJ databases">
        <title>FDA dAtabase for Regulatory Grade micrObial Sequences (FDA-ARGOS): Supporting development and validation of Infectious Disease Dx tests.</title>
        <authorList>
            <person name="Minogue T."/>
            <person name="Wolcott M."/>
            <person name="Wasieloski L."/>
            <person name="Aguilar W."/>
            <person name="Moore D."/>
            <person name="Tallon L."/>
            <person name="Sadzewicz L."/>
            <person name="Ott S."/>
            <person name="Zhao X."/>
            <person name="Nagaraj S."/>
            <person name="Vavikolanu K."/>
            <person name="Aluvathingal J."/>
            <person name="Nadendla S."/>
            <person name="Sichtig H."/>
        </authorList>
    </citation>
    <scope>NUCLEOTIDE SEQUENCE [LARGE SCALE GENOMIC DNA]</scope>
    <source>
        <strain evidence="6">FDAARGOS_390</strain>
    </source>
</reference>
<organism evidence="3 6">
    <name type="scientific">Burkholderia gladioli</name>
    <name type="common">Pseudomonas marginata</name>
    <name type="synonym">Phytomonas marginata</name>
    <dbReference type="NCBI Taxonomy" id="28095"/>
    <lineage>
        <taxon>Bacteria</taxon>
        <taxon>Pseudomonadati</taxon>
        <taxon>Pseudomonadota</taxon>
        <taxon>Betaproteobacteria</taxon>
        <taxon>Burkholderiales</taxon>
        <taxon>Burkholderiaceae</taxon>
        <taxon>Burkholderia</taxon>
    </lineage>
</organism>
<feature type="signal peptide" evidence="1">
    <location>
        <begin position="1"/>
        <end position="26"/>
    </location>
</feature>
<protein>
    <submittedName>
        <fullName evidence="2">YXWGXW repeat family protein</fullName>
    </submittedName>
    <submittedName>
        <fullName evidence="4">YXWGXW repeat-containing protein</fullName>
    </submittedName>
</protein>
<name>A0A095VZ22_BURGA</name>
<dbReference type="EMBL" id="JPGG01000018">
    <property type="protein sequence ID" value="KGC09796.1"/>
    <property type="molecule type" value="Genomic_DNA"/>
</dbReference>
<dbReference type="EMBL" id="CP104214">
    <property type="protein sequence ID" value="UWX71888.1"/>
    <property type="molecule type" value="Genomic_DNA"/>
</dbReference>
<dbReference type="PROSITE" id="PS51257">
    <property type="entry name" value="PROKAR_LIPOPROTEIN"/>
    <property type="match status" value="1"/>
</dbReference>
<dbReference type="Proteomes" id="UP001059745">
    <property type="component" value="Chromosome 1"/>
</dbReference>
<sequence length="107" mass="12065">MKRNSPTRHAPILAIAAAILSSLSLAACVVEPAQPVVVRTAPPPPRVEVVPEPRVGYAWEGGHWRWVHGAYEWEPGHWEVVRVGHHWVRGHWVERGPGWVWVGGHWD</sequence>
<gene>
    <name evidence="3" type="ORF">CRM94_29510</name>
    <name evidence="2" type="ORF">DM48_5589</name>
    <name evidence="4" type="ORF">NYZ96_09160</name>
</gene>
<dbReference type="InterPro" id="IPR024447">
    <property type="entry name" value="YXWGXW_rpt"/>
</dbReference>
<keyword evidence="1" id="KW-0732">Signal</keyword>
<dbReference type="Proteomes" id="UP000029590">
    <property type="component" value="Unassembled WGS sequence"/>
</dbReference>
<dbReference type="KEGG" id="bgo:BM43_3327"/>
<dbReference type="Pfam" id="PF12779">
    <property type="entry name" value="WXXGXW"/>
    <property type="match status" value="2"/>
</dbReference>
<feature type="chain" id="PRO_5011844102" evidence="1">
    <location>
        <begin position="27"/>
        <end position="107"/>
    </location>
</feature>
<accession>A0A095EWK8</accession>
<proteinExistence type="predicted"/>